<gene>
    <name evidence="9" type="ORF">SAMN04488078_11026</name>
</gene>
<evidence type="ECO:0000256" key="3">
    <source>
        <dbReference type="ARBA" id="ARBA00022603"/>
    </source>
</evidence>
<dbReference type="GO" id="GO:0009007">
    <property type="term" value="F:site-specific DNA-methyltransferase (adenine-specific) activity"/>
    <property type="evidence" value="ECO:0007669"/>
    <property type="project" value="UniProtKB-EC"/>
</dbReference>
<feature type="domain" description="DNA methylase adenine-specific" evidence="8">
    <location>
        <begin position="174"/>
        <end position="466"/>
    </location>
</feature>
<evidence type="ECO:0000256" key="4">
    <source>
        <dbReference type="ARBA" id="ARBA00022679"/>
    </source>
</evidence>
<dbReference type="AlphaFoldDB" id="A0A239LTS4"/>
<protein>
    <recommendedName>
        <fullName evidence="2">site-specific DNA-methyltransferase (adenine-specific)</fullName>
        <ecNumber evidence="2">2.1.1.72</ecNumber>
    </recommendedName>
</protein>
<dbReference type="Gene3D" id="3.40.50.150">
    <property type="entry name" value="Vaccinia Virus protein VP39"/>
    <property type="match status" value="1"/>
</dbReference>
<proteinExistence type="inferred from homology"/>
<dbReference type="EMBL" id="FZON01000102">
    <property type="protein sequence ID" value="SNT33851.1"/>
    <property type="molecule type" value="Genomic_DNA"/>
</dbReference>
<dbReference type="EC" id="2.1.1.72" evidence="2"/>
<evidence type="ECO:0000256" key="6">
    <source>
        <dbReference type="ARBA" id="ARBA00022747"/>
    </source>
</evidence>
<dbReference type="GO" id="GO:0032259">
    <property type="term" value="P:methylation"/>
    <property type="evidence" value="ECO:0007669"/>
    <property type="project" value="UniProtKB-KW"/>
</dbReference>
<dbReference type="GO" id="GO:0009307">
    <property type="term" value="P:DNA restriction-modification system"/>
    <property type="evidence" value="ECO:0007669"/>
    <property type="project" value="UniProtKB-KW"/>
</dbReference>
<accession>A0A239LTS4</accession>
<sequence length="521" mass="58898">MAKTARKKAAPKQLTTAQRLDSIIKSARKIMRKDKGLNGDLDRLPMLTWIMFLKFLDDMERIEEGRADLAGKDYRSIIEAPYRWRDWAADADGITGPDLLSFLVADEAERPDGSRGPGLFAYLRALRGDNGRRERRDVIATVFQGFANRMESGYLLRDVVNLIDGIHFDSSEEVHTLGRLYETLLREMRDAAGDSGEFYTPRPVVRFMVEVTDPKLGETILDPACGTGGFLTDSYLHLERQADTVEKHRILQEDSFFGGEAKSLPFLLSQLNLLLHGLHAPRIDPGNTLRFRLAEIGEDQRVNVILTNPPFGGEEEAGILNNFPEDRRTAETALLFLQLIMRRLKRAGRGRAAVVVPHGTLFGDGISARIKADLLERFNLHTVVRLRDGVFAPYTDIPANLIFFDTSGPTKDIWYYELPLPEGRKKYSKTAPMAYEEFGGCLEWWNNREENERAWKVSAADLIQRDDQDRVMSCNLDIKNPHSGEVADHRAPAEIVDAIIDQEKRILGIMDEIKSALAERS</sequence>
<evidence type="ECO:0000256" key="2">
    <source>
        <dbReference type="ARBA" id="ARBA00011900"/>
    </source>
</evidence>
<dbReference type="Gene3D" id="1.20.1260.30">
    <property type="match status" value="1"/>
</dbReference>
<dbReference type="Pfam" id="PF02384">
    <property type="entry name" value="N6_Mtase"/>
    <property type="match status" value="1"/>
</dbReference>
<keyword evidence="5" id="KW-0949">S-adenosyl-L-methionine</keyword>
<dbReference type="InterPro" id="IPR029063">
    <property type="entry name" value="SAM-dependent_MTases_sf"/>
</dbReference>
<dbReference type="GO" id="GO:0008170">
    <property type="term" value="F:N-methyltransferase activity"/>
    <property type="evidence" value="ECO:0007669"/>
    <property type="project" value="InterPro"/>
</dbReference>
<evidence type="ECO:0000256" key="1">
    <source>
        <dbReference type="ARBA" id="ARBA00006594"/>
    </source>
</evidence>
<dbReference type="Proteomes" id="UP000198440">
    <property type="component" value="Unassembled WGS sequence"/>
</dbReference>
<dbReference type="InterPro" id="IPR038333">
    <property type="entry name" value="T1MK-like_N_sf"/>
</dbReference>
<evidence type="ECO:0000313" key="10">
    <source>
        <dbReference type="Proteomes" id="UP000198440"/>
    </source>
</evidence>
<dbReference type="SUPFAM" id="SSF53335">
    <property type="entry name" value="S-adenosyl-L-methionine-dependent methyltransferases"/>
    <property type="match status" value="1"/>
</dbReference>
<evidence type="ECO:0000313" key="9">
    <source>
        <dbReference type="EMBL" id="SNT33851.1"/>
    </source>
</evidence>
<dbReference type="PRINTS" id="PR00507">
    <property type="entry name" value="N12N6MTFRASE"/>
</dbReference>
<dbReference type="PROSITE" id="PS00092">
    <property type="entry name" value="N6_MTASE"/>
    <property type="match status" value="1"/>
</dbReference>
<comment type="similarity">
    <text evidence="1">Belongs to the N(4)/N(6)-methyltransferase family.</text>
</comment>
<organism evidence="9 10">
    <name type="scientific">Antarctobacter heliothermus</name>
    <dbReference type="NCBI Taxonomy" id="74033"/>
    <lineage>
        <taxon>Bacteria</taxon>
        <taxon>Pseudomonadati</taxon>
        <taxon>Pseudomonadota</taxon>
        <taxon>Alphaproteobacteria</taxon>
        <taxon>Rhodobacterales</taxon>
        <taxon>Roseobacteraceae</taxon>
        <taxon>Antarctobacter</taxon>
    </lineage>
</organism>
<comment type="catalytic activity">
    <reaction evidence="7">
        <text>a 2'-deoxyadenosine in DNA + S-adenosyl-L-methionine = an N(6)-methyl-2'-deoxyadenosine in DNA + S-adenosyl-L-homocysteine + H(+)</text>
        <dbReference type="Rhea" id="RHEA:15197"/>
        <dbReference type="Rhea" id="RHEA-COMP:12418"/>
        <dbReference type="Rhea" id="RHEA-COMP:12419"/>
        <dbReference type="ChEBI" id="CHEBI:15378"/>
        <dbReference type="ChEBI" id="CHEBI:57856"/>
        <dbReference type="ChEBI" id="CHEBI:59789"/>
        <dbReference type="ChEBI" id="CHEBI:90615"/>
        <dbReference type="ChEBI" id="CHEBI:90616"/>
        <dbReference type="EC" id="2.1.1.72"/>
    </reaction>
</comment>
<dbReference type="InterPro" id="IPR051537">
    <property type="entry name" value="DNA_Adenine_Mtase"/>
</dbReference>
<dbReference type="PANTHER" id="PTHR42933:SF4">
    <property type="entry name" value="TYPE I RESTRICTION ENZYME ECOKI METHYLASE SUBUNIT"/>
    <property type="match status" value="1"/>
</dbReference>
<dbReference type="GO" id="GO:0003677">
    <property type="term" value="F:DNA binding"/>
    <property type="evidence" value="ECO:0007669"/>
    <property type="project" value="InterPro"/>
</dbReference>
<dbReference type="InterPro" id="IPR003356">
    <property type="entry name" value="DNA_methylase_A-5"/>
</dbReference>
<keyword evidence="3" id="KW-0489">Methyltransferase</keyword>
<evidence type="ECO:0000256" key="7">
    <source>
        <dbReference type="ARBA" id="ARBA00047942"/>
    </source>
</evidence>
<dbReference type="PANTHER" id="PTHR42933">
    <property type="entry name" value="SLR6095 PROTEIN"/>
    <property type="match status" value="1"/>
</dbReference>
<keyword evidence="6" id="KW-0680">Restriction system</keyword>
<dbReference type="RefSeq" id="WP_212591661.1">
    <property type="nucleotide sequence ID" value="NZ_FZON01000102.1"/>
</dbReference>
<evidence type="ECO:0000259" key="8">
    <source>
        <dbReference type="Pfam" id="PF02384"/>
    </source>
</evidence>
<evidence type="ECO:0000256" key="5">
    <source>
        <dbReference type="ARBA" id="ARBA00022691"/>
    </source>
</evidence>
<dbReference type="InterPro" id="IPR002052">
    <property type="entry name" value="DNA_methylase_N6_adenine_CS"/>
</dbReference>
<name>A0A239LTS4_9RHOB</name>
<keyword evidence="4" id="KW-0808">Transferase</keyword>
<reference evidence="9 10" key="1">
    <citation type="submission" date="2017-06" db="EMBL/GenBank/DDBJ databases">
        <authorList>
            <person name="Kim H.J."/>
            <person name="Triplett B.A."/>
        </authorList>
    </citation>
    <scope>NUCLEOTIDE SEQUENCE [LARGE SCALE GENOMIC DNA]</scope>
    <source>
        <strain evidence="9 10">DSM 11445</strain>
    </source>
</reference>